<protein>
    <recommendedName>
        <fullName evidence="4">Outer membrane protein beta-barrel domain-containing protein</fullName>
    </recommendedName>
</protein>
<comment type="caution">
    <text evidence="2">The sequence shown here is derived from an EMBL/GenBank/DDBJ whole genome shotgun (WGS) entry which is preliminary data.</text>
</comment>
<evidence type="ECO:0000256" key="1">
    <source>
        <dbReference type="SAM" id="MobiDB-lite"/>
    </source>
</evidence>
<evidence type="ECO:0000313" key="2">
    <source>
        <dbReference type="EMBL" id="GAA4448187.1"/>
    </source>
</evidence>
<proteinExistence type="predicted"/>
<dbReference type="Proteomes" id="UP001501175">
    <property type="component" value="Unassembled WGS sequence"/>
</dbReference>
<reference evidence="3" key="1">
    <citation type="journal article" date="2019" name="Int. J. Syst. Evol. Microbiol.">
        <title>The Global Catalogue of Microorganisms (GCM) 10K type strain sequencing project: providing services to taxonomists for standard genome sequencing and annotation.</title>
        <authorList>
            <consortium name="The Broad Institute Genomics Platform"/>
            <consortium name="The Broad Institute Genome Sequencing Center for Infectious Disease"/>
            <person name="Wu L."/>
            <person name="Ma J."/>
        </authorList>
    </citation>
    <scope>NUCLEOTIDE SEQUENCE [LARGE SCALE GENOMIC DNA]</scope>
    <source>
        <strain evidence="3">JCM 17927</strain>
    </source>
</reference>
<organism evidence="2 3">
    <name type="scientific">Nibrella saemangeumensis</name>
    <dbReference type="NCBI Taxonomy" id="1084526"/>
    <lineage>
        <taxon>Bacteria</taxon>
        <taxon>Pseudomonadati</taxon>
        <taxon>Bacteroidota</taxon>
        <taxon>Cytophagia</taxon>
        <taxon>Cytophagales</taxon>
        <taxon>Spirosomataceae</taxon>
        <taxon>Nibrella</taxon>
    </lineage>
</organism>
<evidence type="ECO:0000313" key="3">
    <source>
        <dbReference type="Proteomes" id="UP001501175"/>
    </source>
</evidence>
<keyword evidence="3" id="KW-1185">Reference proteome</keyword>
<feature type="region of interest" description="Disordered" evidence="1">
    <location>
        <begin position="119"/>
        <end position="278"/>
    </location>
</feature>
<feature type="compositionally biased region" description="Basic and acidic residues" evidence="1">
    <location>
        <begin position="215"/>
        <end position="233"/>
    </location>
</feature>
<gene>
    <name evidence="2" type="ORF">GCM10023189_05690</name>
</gene>
<name>A0ABP8MEL2_9BACT</name>
<feature type="compositionally biased region" description="Polar residues" evidence="1">
    <location>
        <begin position="248"/>
        <end position="275"/>
    </location>
</feature>
<evidence type="ECO:0008006" key="4">
    <source>
        <dbReference type="Google" id="ProtNLM"/>
    </source>
</evidence>
<accession>A0ABP8MEL2</accession>
<feature type="compositionally biased region" description="Polar residues" evidence="1">
    <location>
        <begin position="156"/>
        <end position="203"/>
    </location>
</feature>
<dbReference type="RefSeq" id="WP_345240346.1">
    <property type="nucleotide sequence ID" value="NZ_BAABHD010000005.1"/>
</dbReference>
<sequence>MKTDKFDDSIRRKLESMDPAFREKDWDQMQAYMHQHAPASALPGAARWLIPSAAAAAIVALLVTTIWQYRTNQELRQSVGSLNKSLTEMQELHAGLQNRVDTVYITKYVTAPVTERVPEGYATTRRSSSRDLIAQSGGQGINMEQIKDDGIGRNTLPATPRQNHQTPETDIAQTKSNVTPTLPANSDPNAPDNMEQTTPSTGVEPTGATGTGAGRPKEISDRSDRYSRTDSRSTTRNRGSVGNDRNDQVSGQPSSGRQLPTTDHSATGNASQPSGGSERLAEFTWLNVEPLNNRGIWVDSAYYRERLDRRSRRIRSLLPIPQYTQAEAMAAEPNSAIKLRIGGSTELGTGQWSGGLYSEVLFGKHVTLGIGLNRLSVEGGKFLTDIQFNRDKKRDFRRDYANGIDPRHEILNINQHSTTWQVPVSLGYRIPLIDNIAITPSAGMNFSLNAKEVIAFTYRRAPGDFNETQLHANRPAQWFNSWTIGFAAEKQWKNLVFQASPYYSKPFTTTPFGLTSSATGLRVRILYQF</sequence>
<dbReference type="EMBL" id="BAABHD010000005">
    <property type="protein sequence ID" value="GAA4448187.1"/>
    <property type="molecule type" value="Genomic_DNA"/>
</dbReference>